<evidence type="ECO:0000313" key="2">
    <source>
        <dbReference type="EMBL" id="KPM33913.1"/>
    </source>
</evidence>
<organism evidence="2 3">
    <name type="scientific">Neonectria ditissima</name>
    <dbReference type="NCBI Taxonomy" id="78410"/>
    <lineage>
        <taxon>Eukaryota</taxon>
        <taxon>Fungi</taxon>
        <taxon>Dikarya</taxon>
        <taxon>Ascomycota</taxon>
        <taxon>Pezizomycotina</taxon>
        <taxon>Sordariomycetes</taxon>
        <taxon>Hypocreomycetidae</taxon>
        <taxon>Hypocreales</taxon>
        <taxon>Nectriaceae</taxon>
        <taxon>Neonectria</taxon>
    </lineage>
</organism>
<evidence type="ECO:0000256" key="1">
    <source>
        <dbReference type="SAM" id="MobiDB-lite"/>
    </source>
</evidence>
<protein>
    <submittedName>
        <fullName evidence="2">Uncharacterized protein</fullName>
    </submittedName>
</protein>
<gene>
    <name evidence="2" type="ORF">AK830_g12659</name>
</gene>
<name>A0A0P7B304_9HYPO</name>
<feature type="region of interest" description="Disordered" evidence="1">
    <location>
        <begin position="177"/>
        <end position="198"/>
    </location>
</feature>
<dbReference type="EMBL" id="LKCW01000490">
    <property type="protein sequence ID" value="KPM33913.1"/>
    <property type="molecule type" value="Genomic_DNA"/>
</dbReference>
<reference evidence="2 3" key="1">
    <citation type="submission" date="2015-09" db="EMBL/GenBank/DDBJ databases">
        <title>Draft genome of a European isolate of the apple canker pathogen Neonectria ditissima.</title>
        <authorList>
            <person name="Gomez-Cortecero A."/>
            <person name="Harrison R.J."/>
            <person name="Armitage A.D."/>
        </authorList>
    </citation>
    <scope>NUCLEOTIDE SEQUENCE [LARGE SCALE GENOMIC DNA]</scope>
    <source>
        <strain evidence="2 3">R09/05</strain>
    </source>
</reference>
<dbReference type="Proteomes" id="UP000050424">
    <property type="component" value="Unassembled WGS sequence"/>
</dbReference>
<dbReference type="AlphaFoldDB" id="A0A0P7B304"/>
<feature type="region of interest" description="Disordered" evidence="1">
    <location>
        <begin position="123"/>
        <end position="144"/>
    </location>
</feature>
<comment type="caution">
    <text evidence="2">The sequence shown here is derived from an EMBL/GenBank/DDBJ whole genome shotgun (WGS) entry which is preliminary data.</text>
</comment>
<evidence type="ECO:0000313" key="3">
    <source>
        <dbReference type="Proteomes" id="UP000050424"/>
    </source>
</evidence>
<accession>A0A0P7B304</accession>
<keyword evidence="3" id="KW-1185">Reference proteome</keyword>
<feature type="region of interest" description="Disordered" evidence="1">
    <location>
        <begin position="1"/>
        <end position="65"/>
    </location>
</feature>
<feature type="compositionally biased region" description="Low complexity" evidence="1">
    <location>
        <begin position="28"/>
        <end position="63"/>
    </location>
</feature>
<proteinExistence type="predicted"/>
<dbReference type="OrthoDB" id="5226162at2759"/>
<sequence length="282" mass="31764">MHVLGHGFGSRRKSSPRRPRDLHIRKVSFSGSSLSGDSISGCSLSSSTSSTPTATPTVRTPTTAAVRPDMDPLHLNPLNLNPAFHAPPRLFERAFKDTTTLPVFDEEDTEDNVVVERHVPEQQPAEQIPTPHVSPMDNPGHDRQQSRDSFFAVLAKRPAMPLSRWSESTVQTLDFEVTQDEDSSDEEEDQPVFEDSDDSDVLEMRRLSRRISRRSSARADALQTLSLNITYNKRPTLQKRPPMRSLDTVDNFIRRGGWKRRGIVFRAEDMDGTARPAERASY</sequence>